<organism evidence="2 3">
    <name type="scientific">Phrynocephalus forsythii</name>
    <dbReference type="NCBI Taxonomy" id="171643"/>
    <lineage>
        <taxon>Eukaryota</taxon>
        <taxon>Metazoa</taxon>
        <taxon>Chordata</taxon>
        <taxon>Craniata</taxon>
        <taxon>Vertebrata</taxon>
        <taxon>Euteleostomi</taxon>
        <taxon>Lepidosauria</taxon>
        <taxon>Squamata</taxon>
        <taxon>Bifurcata</taxon>
        <taxon>Unidentata</taxon>
        <taxon>Episquamata</taxon>
        <taxon>Toxicofera</taxon>
        <taxon>Iguania</taxon>
        <taxon>Acrodonta</taxon>
        <taxon>Agamidae</taxon>
        <taxon>Agaminae</taxon>
        <taxon>Phrynocephalus</taxon>
    </lineage>
</organism>
<dbReference type="OrthoDB" id="9046771at2759"/>
<evidence type="ECO:0000256" key="1">
    <source>
        <dbReference type="SAM" id="MobiDB-lite"/>
    </source>
</evidence>
<dbReference type="EMBL" id="JAPFRF010000012">
    <property type="protein sequence ID" value="KAJ7313102.1"/>
    <property type="molecule type" value="Genomic_DNA"/>
</dbReference>
<evidence type="ECO:0000313" key="2">
    <source>
        <dbReference type="EMBL" id="KAJ7313102.1"/>
    </source>
</evidence>
<sequence>MGNWASTRKLEEAVENEELQPEHLATGSQVGHSQGLKKLFQKGQRAPREILPDPSEMFCQDLPDIPKELLSSWGRRGSRLRRAAQRSCPPLFSLTLWVAGDGGEREENYRYHRLMGNLVSSTVAEDDLPPPTWYEIPGDQVVRPPPPPPLRYLANGMTMAEGHHLPHLSLDRGLTRGE</sequence>
<proteinExistence type="predicted"/>
<gene>
    <name evidence="2" type="ORF">JRQ81_004372</name>
</gene>
<name>A0A9Q0XF40_9SAUR</name>
<dbReference type="AlphaFoldDB" id="A0A9Q0XF40"/>
<reference evidence="2" key="1">
    <citation type="journal article" date="2023" name="DNA Res.">
        <title>Chromosome-level genome assembly of Phrynocephalus forsythii using third-generation DNA sequencing and Hi-C analysis.</title>
        <authorList>
            <person name="Qi Y."/>
            <person name="Zhao W."/>
            <person name="Zhao Y."/>
            <person name="Niu C."/>
            <person name="Cao S."/>
            <person name="Zhang Y."/>
        </authorList>
    </citation>
    <scope>NUCLEOTIDE SEQUENCE</scope>
    <source>
        <tissue evidence="2">Muscle</tissue>
    </source>
</reference>
<keyword evidence="3" id="KW-1185">Reference proteome</keyword>
<evidence type="ECO:0000313" key="3">
    <source>
        <dbReference type="Proteomes" id="UP001142489"/>
    </source>
</evidence>
<dbReference type="Proteomes" id="UP001142489">
    <property type="component" value="Unassembled WGS sequence"/>
</dbReference>
<feature type="region of interest" description="Disordered" evidence="1">
    <location>
        <begin position="1"/>
        <end position="45"/>
    </location>
</feature>
<protein>
    <submittedName>
        <fullName evidence="2">Uncharacterized protein</fullName>
    </submittedName>
</protein>
<accession>A0A9Q0XF40</accession>
<comment type="caution">
    <text evidence="2">The sequence shown here is derived from an EMBL/GenBank/DDBJ whole genome shotgun (WGS) entry which is preliminary data.</text>
</comment>